<feature type="transmembrane region" description="Helical" evidence="5">
    <location>
        <begin position="42"/>
        <end position="62"/>
    </location>
</feature>
<feature type="transmembrane region" description="Helical" evidence="5">
    <location>
        <begin position="180"/>
        <end position="197"/>
    </location>
</feature>
<feature type="transmembrane region" description="Helical" evidence="5">
    <location>
        <begin position="262"/>
        <end position="281"/>
    </location>
</feature>
<gene>
    <name evidence="7" type="ORF">C1I98_23455</name>
</gene>
<keyword evidence="8" id="KW-1185">Reference proteome</keyword>
<dbReference type="SUPFAM" id="SSF103473">
    <property type="entry name" value="MFS general substrate transporter"/>
    <property type="match status" value="1"/>
</dbReference>
<evidence type="ECO:0000256" key="1">
    <source>
        <dbReference type="ARBA" id="ARBA00004651"/>
    </source>
</evidence>
<feature type="transmembrane region" description="Helical" evidence="5">
    <location>
        <begin position="154"/>
        <end position="174"/>
    </location>
</feature>
<protein>
    <submittedName>
        <fullName evidence="7">MFS transporter</fullName>
    </submittedName>
</protein>
<feature type="transmembrane region" description="Helical" evidence="5">
    <location>
        <begin position="382"/>
        <end position="402"/>
    </location>
</feature>
<comment type="subcellular location">
    <subcellularLocation>
        <location evidence="1">Cell membrane</location>
        <topology evidence="1">Multi-pass membrane protein</topology>
    </subcellularLocation>
</comment>
<feature type="transmembrane region" description="Helical" evidence="5">
    <location>
        <begin position="317"/>
        <end position="342"/>
    </location>
</feature>
<feature type="domain" description="Major facilitator superfamily (MFS) profile" evidence="6">
    <location>
        <begin position="22"/>
        <end position="405"/>
    </location>
</feature>
<sequence length="410" mass="41455">MYISVRGTPATGSGKAGRVPGTVVVLGFVSLLTDISTEMVTAVLPLFVTMGLGLSPLFFGLLDGFYQAGTAVARIGGGYAADRLGRPKAVAVAGYGLGVLSKVVLLPAAGFAALSGAIGLDRIGKGLRTGPRDALIAEASPPGALGRSFGVHRALDTLGALLGPVAAFYLLAVVPGDFDAVFTVSMCVAGLGVLLLLGKVAERPAAPAARPRARLREAVRLAARRTPMRRMLVAAAAMSALTVSDAFIYLTLLERGAVSAQIFPLLFLATGVVYLTGAVPLGRLADRYGRPRVFMAGHVAIVAAYLVASGADGLPAAGVTLALLGLYYAATDGVLPAAAAVMVPGEWRATAISALQTCVALGRGLAAVVFGALWAAAGPAPALWAFAGGLAVVLLFAAPTLMRGPLGGRE</sequence>
<evidence type="ECO:0000256" key="5">
    <source>
        <dbReference type="SAM" id="Phobius"/>
    </source>
</evidence>
<dbReference type="PANTHER" id="PTHR23518:SF2">
    <property type="entry name" value="MAJOR FACILITATOR SUPERFAMILY TRANSPORTER"/>
    <property type="match status" value="1"/>
</dbReference>
<evidence type="ECO:0000256" key="4">
    <source>
        <dbReference type="ARBA" id="ARBA00023136"/>
    </source>
</evidence>
<dbReference type="Proteomes" id="UP000248544">
    <property type="component" value="Unassembled WGS sequence"/>
</dbReference>
<accession>A0A2W2HKX8</accession>
<keyword evidence="4 5" id="KW-0472">Membrane</keyword>
<evidence type="ECO:0000256" key="3">
    <source>
        <dbReference type="ARBA" id="ARBA00022989"/>
    </source>
</evidence>
<dbReference type="CDD" id="cd17370">
    <property type="entry name" value="MFS_MJ1317_like"/>
    <property type="match status" value="1"/>
</dbReference>
<reference evidence="7 8" key="1">
    <citation type="submission" date="2018-01" db="EMBL/GenBank/DDBJ databases">
        <title>Draft genome sequence of Sphaerisporangium sp. 7K107.</title>
        <authorList>
            <person name="Sahin N."/>
            <person name="Saygin H."/>
            <person name="Ay H."/>
        </authorList>
    </citation>
    <scope>NUCLEOTIDE SEQUENCE [LARGE SCALE GENOMIC DNA]</scope>
    <source>
        <strain evidence="7 8">7K107</strain>
    </source>
</reference>
<evidence type="ECO:0000259" key="6">
    <source>
        <dbReference type="PROSITE" id="PS50850"/>
    </source>
</evidence>
<dbReference type="AlphaFoldDB" id="A0A2W2HKX8"/>
<dbReference type="Pfam" id="PF07690">
    <property type="entry name" value="MFS_1"/>
    <property type="match status" value="2"/>
</dbReference>
<keyword evidence="2 5" id="KW-0812">Transmembrane</keyword>
<dbReference type="InterPro" id="IPR036259">
    <property type="entry name" value="MFS_trans_sf"/>
</dbReference>
<evidence type="ECO:0000313" key="7">
    <source>
        <dbReference type="EMBL" id="PZG39654.1"/>
    </source>
</evidence>
<name>A0A2W2HKX8_9ACTN</name>
<dbReference type="Gene3D" id="1.20.1250.20">
    <property type="entry name" value="MFS general substrate transporter like domains"/>
    <property type="match status" value="1"/>
</dbReference>
<dbReference type="GO" id="GO:0022857">
    <property type="term" value="F:transmembrane transporter activity"/>
    <property type="evidence" value="ECO:0007669"/>
    <property type="project" value="InterPro"/>
</dbReference>
<dbReference type="PROSITE" id="PS50850">
    <property type="entry name" value="MFS"/>
    <property type="match status" value="1"/>
</dbReference>
<feature type="transmembrane region" description="Helical" evidence="5">
    <location>
        <begin position="92"/>
        <end position="118"/>
    </location>
</feature>
<keyword evidence="3 5" id="KW-1133">Transmembrane helix</keyword>
<dbReference type="PANTHER" id="PTHR23518">
    <property type="entry name" value="C-METHYLTRANSFERASE"/>
    <property type="match status" value="1"/>
</dbReference>
<feature type="transmembrane region" description="Helical" evidence="5">
    <location>
        <begin position="293"/>
        <end position="311"/>
    </location>
</feature>
<dbReference type="EMBL" id="POUA01000204">
    <property type="protein sequence ID" value="PZG39654.1"/>
    <property type="molecule type" value="Genomic_DNA"/>
</dbReference>
<organism evidence="7 8">
    <name type="scientific">Spongiactinospora gelatinilytica</name>
    <dbReference type="NCBI Taxonomy" id="2666298"/>
    <lineage>
        <taxon>Bacteria</taxon>
        <taxon>Bacillati</taxon>
        <taxon>Actinomycetota</taxon>
        <taxon>Actinomycetes</taxon>
        <taxon>Streptosporangiales</taxon>
        <taxon>Streptosporangiaceae</taxon>
        <taxon>Spongiactinospora</taxon>
    </lineage>
</organism>
<dbReference type="GO" id="GO:0005886">
    <property type="term" value="C:plasma membrane"/>
    <property type="evidence" value="ECO:0007669"/>
    <property type="project" value="UniProtKB-SubCell"/>
</dbReference>
<comment type="caution">
    <text evidence="7">The sequence shown here is derived from an EMBL/GenBank/DDBJ whole genome shotgun (WGS) entry which is preliminary data.</text>
</comment>
<evidence type="ECO:0000313" key="8">
    <source>
        <dbReference type="Proteomes" id="UP000248544"/>
    </source>
</evidence>
<dbReference type="InterPro" id="IPR020846">
    <property type="entry name" value="MFS_dom"/>
</dbReference>
<proteinExistence type="predicted"/>
<dbReference type="InterPro" id="IPR011701">
    <property type="entry name" value="MFS"/>
</dbReference>
<evidence type="ECO:0000256" key="2">
    <source>
        <dbReference type="ARBA" id="ARBA00022692"/>
    </source>
</evidence>
<feature type="transmembrane region" description="Helical" evidence="5">
    <location>
        <begin position="231"/>
        <end position="250"/>
    </location>
</feature>
<feature type="transmembrane region" description="Helical" evidence="5">
    <location>
        <begin position="354"/>
        <end position="376"/>
    </location>
</feature>